<gene>
    <name evidence="2" type="ORF">BDK51DRAFT_34492</name>
</gene>
<proteinExistence type="predicted"/>
<sequence length="348" mass="38124">MRQGVILGHLPEGARRIEGVILQLLWRHRWEGMKDLIGTQERVGESIVTTALSIGTTLPIQRAAEAEESADLIAALSVPSRRKRKLAPQLPQERTPIDRTPPTYKNPHTQPAAPKSRMLVGSITPLQECINLNHPFLAPSEGRLRWNARFVEDALIDERIGDVLVNRTESAAATRYADLGEVRGGGVIFSVCCDRGRGHRAEEAEQRVAAWHHREGVRNEDDAPRVVDLNGHAAMNTAGDRRVAGRGGTEKDCELRLGNFDSGHDAVRSDVVGAAARFVFVGYSADAIVTEAAVALISTKELARTPLVRAESPTSAALQIQDRTRFKKGLENEVWMGIVQEAVAMFSC</sequence>
<dbReference type="EMBL" id="ML000443">
    <property type="protein sequence ID" value="RKO84141.1"/>
    <property type="molecule type" value="Genomic_DNA"/>
</dbReference>
<reference evidence="3" key="1">
    <citation type="journal article" date="2018" name="Nat. Microbiol.">
        <title>Leveraging single-cell genomics to expand the fungal tree of life.</title>
        <authorList>
            <person name="Ahrendt S.R."/>
            <person name="Quandt C.A."/>
            <person name="Ciobanu D."/>
            <person name="Clum A."/>
            <person name="Salamov A."/>
            <person name="Andreopoulos B."/>
            <person name="Cheng J.F."/>
            <person name="Woyke T."/>
            <person name="Pelin A."/>
            <person name="Henrissat B."/>
            <person name="Reynolds N.K."/>
            <person name="Benny G.L."/>
            <person name="Smith M.E."/>
            <person name="James T.Y."/>
            <person name="Grigoriev I.V."/>
        </authorList>
    </citation>
    <scope>NUCLEOTIDE SEQUENCE [LARGE SCALE GENOMIC DNA]</scope>
</reference>
<evidence type="ECO:0000256" key="1">
    <source>
        <dbReference type="SAM" id="MobiDB-lite"/>
    </source>
</evidence>
<protein>
    <submittedName>
        <fullName evidence="2">Uncharacterized protein</fullName>
    </submittedName>
</protein>
<organism evidence="2 3">
    <name type="scientific">Blyttiomyces helicus</name>
    <dbReference type="NCBI Taxonomy" id="388810"/>
    <lineage>
        <taxon>Eukaryota</taxon>
        <taxon>Fungi</taxon>
        <taxon>Fungi incertae sedis</taxon>
        <taxon>Chytridiomycota</taxon>
        <taxon>Chytridiomycota incertae sedis</taxon>
        <taxon>Chytridiomycetes</taxon>
        <taxon>Chytridiomycetes incertae sedis</taxon>
        <taxon>Blyttiomyces</taxon>
    </lineage>
</organism>
<dbReference type="AlphaFoldDB" id="A0A4P9VWQ3"/>
<feature type="region of interest" description="Disordered" evidence="1">
    <location>
        <begin position="83"/>
        <end position="114"/>
    </location>
</feature>
<name>A0A4P9VWQ3_9FUNG</name>
<evidence type="ECO:0000313" key="2">
    <source>
        <dbReference type="EMBL" id="RKO84141.1"/>
    </source>
</evidence>
<accession>A0A4P9VWQ3</accession>
<keyword evidence="3" id="KW-1185">Reference proteome</keyword>
<dbReference type="Proteomes" id="UP000269721">
    <property type="component" value="Unassembled WGS sequence"/>
</dbReference>
<evidence type="ECO:0000313" key="3">
    <source>
        <dbReference type="Proteomes" id="UP000269721"/>
    </source>
</evidence>